<evidence type="ECO:0000313" key="12">
    <source>
        <dbReference type="Proteomes" id="UP000027222"/>
    </source>
</evidence>
<keyword evidence="5" id="KW-0418">Kinase</keyword>
<feature type="non-terminal residue" evidence="11">
    <location>
        <position position="1"/>
    </location>
</feature>
<sequence length="130" mass="14735">LRLLAVELCIALLFLHRHGIVHQDVKPANIMITRDGHVVLGDFGAARPLPIIDYPSIESQQSLSERDTNNVKFGYIVLQPDDVVTLTPAYAAPELLERNDEGLLVYDERIDWWSLGLMLYEVRTGRIPSR</sequence>
<evidence type="ECO:0000256" key="6">
    <source>
        <dbReference type="ARBA" id="ARBA00022840"/>
    </source>
</evidence>
<evidence type="ECO:0000256" key="9">
    <source>
        <dbReference type="SAM" id="SignalP"/>
    </source>
</evidence>
<organism evidence="11 12">
    <name type="scientific">Galerina marginata (strain CBS 339.88)</name>
    <dbReference type="NCBI Taxonomy" id="685588"/>
    <lineage>
        <taxon>Eukaryota</taxon>
        <taxon>Fungi</taxon>
        <taxon>Dikarya</taxon>
        <taxon>Basidiomycota</taxon>
        <taxon>Agaricomycotina</taxon>
        <taxon>Agaricomycetes</taxon>
        <taxon>Agaricomycetidae</taxon>
        <taxon>Agaricales</taxon>
        <taxon>Agaricineae</taxon>
        <taxon>Strophariaceae</taxon>
        <taxon>Galerina</taxon>
    </lineage>
</organism>
<keyword evidence="2" id="KW-0723">Serine/threonine-protein kinase</keyword>
<dbReference type="EC" id="2.7.11.1" evidence="1"/>
<dbReference type="STRING" id="685588.A0A067TE30"/>
<dbReference type="InterPro" id="IPR050236">
    <property type="entry name" value="Ser_Thr_kinase_AGC"/>
</dbReference>
<evidence type="ECO:0000256" key="1">
    <source>
        <dbReference type="ARBA" id="ARBA00012513"/>
    </source>
</evidence>
<feature type="signal peptide" evidence="9">
    <location>
        <begin position="1"/>
        <end position="19"/>
    </location>
</feature>
<evidence type="ECO:0000259" key="10">
    <source>
        <dbReference type="PROSITE" id="PS50011"/>
    </source>
</evidence>
<dbReference type="PROSITE" id="PS50011">
    <property type="entry name" value="PROTEIN_KINASE_DOM"/>
    <property type="match status" value="1"/>
</dbReference>
<dbReference type="OrthoDB" id="10252171at2759"/>
<protein>
    <recommendedName>
        <fullName evidence="1">non-specific serine/threonine protein kinase</fullName>
        <ecNumber evidence="1">2.7.11.1</ecNumber>
    </recommendedName>
</protein>
<feature type="non-terminal residue" evidence="11">
    <location>
        <position position="130"/>
    </location>
</feature>
<dbReference type="InterPro" id="IPR000719">
    <property type="entry name" value="Prot_kinase_dom"/>
</dbReference>
<feature type="domain" description="Protein kinase" evidence="10">
    <location>
        <begin position="1"/>
        <end position="130"/>
    </location>
</feature>
<dbReference type="EMBL" id="KL142377">
    <property type="protein sequence ID" value="KDR77248.1"/>
    <property type="molecule type" value="Genomic_DNA"/>
</dbReference>
<evidence type="ECO:0000256" key="2">
    <source>
        <dbReference type="ARBA" id="ARBA00022527"/>
    </source>
</evidence>
<evidence type="ECO:0000256" key="8">
    <source>
        <dbReference type="ARBA" id="ARBA00048679"/>
    </source>
</evidence>
<dbReference type="AlphaFoldDB" id="A0A067TE30"/>
<evidence type="ECO:0000256" key="4">
    <source>
        <dbReference type="ARBA" id="ARBA00022741"/>
    </source>
</evidence>
<dbReference type="PANTHER" id="PTHR24356:SF1">
    <property type="entry name" value="SERINE_THREONINE-PROTEIN KINASE GREATWALL"/>
    <property type="match status" value="1"/>
</dbReference>
<keyword evidence="3" id="KW-0808">Transferase</keyword>
<dbReference type="InterPro" id="IPR008271">
    <property type="entry name" value="Ser/Thr_kinase_AS"/>
</dbReference>
<dbReference type="PROSITE" id="PS00108">
    <property type="entry name" value="PROTEIN_KINASE_ST"/>
    <property type="match status" value="1"/>
</dbReference>
<proteinExistence type="predicted"/>
<dbReference type="InterPro" id="IPR011009">
    <property type="entry name" value="Kinase-like_dom_sf"/>
</dbReference>
<keyword evidence="4" id="KW-0547">Nucleotide-binding</keyword>
<dbReference type="GO" id="GO:0005524">
    <property type="term" value="F:ATP binding"/>
    <property type="evidence" value="ECO:0007669"/>
    <property type="project" value="UniProtKB-KW"/>
</dbReference>
<dbReference type="Pfam" id="PF00069">
    <property type="entry name" value="Pkinase"/>
    <property type="match status" value="1"/>
</dbReference>
<dbReference type="PANTHER" id="PTHR24356">
    <property type="entry name" value="SERINE/THREONINE-PROTEIN KINASE"/>
    <property type="match status" value="1"/>
</dbReference>
<keyword evidence="9" id="KW-0732">Signal</keyword>
<comment type="catalytic activity">
    <reaction evidence="7">
        <text>L-threonyl-[protein] + ATP = O-phospho-L-threonyl-[protein] + ADP + H(+)</text>
        <dbReference type="Rhea" id="RHEA:46608"/>
        <dbReference type="Rhea" id="RHEA-COMP:11060"/>
        <dbReference type="Rhea" id="RHEA-COMP:11605"/>
        <dbReference type="ChEBI" id="CHEBI:15378"/>
        <dbReference type="ChEBI" id="CHEBI:30013"/>
        <dbReference type="ChEBI" id="CHEBI:30616"/>
        <dbReference type="ChEBI" id="CHEBI:61977"/>
        <dbReference type="ChEBI" id="CHEBI:456216"/>
        <dbReference type="EC" id="2.7.11.1"/>
    </reaction>
</comment>
<dbReference type="HOGENOM" id="CLU_2126878_0_0_1"/>
<keyword evidence="6" id="KW-0067">ATP-binding</keyword>
<dbReference type="SUPFAM" id="SSF56112">
    <property type="entry name" value="Protein kinase-like (PK-like)"/>
    <property type="match status" value="1"/>
</dbReference>
<accession>A0A067TE30</accession>
<evidence type="ECO:0000313" key="11">
    <source>
        <dbReference type="EMBL" id="KDR77248.1"/>
    </source>
</evidence>
<evidence type="ECO:0000256" key="5">
    <source>
        <dbReference type="ARBA" id="ARBA00022777"/>
    </source>
</evidence>
<comment type="catalytic activity">
    <reaction evidence="8">
        <text>L-seryl-[protein] + ATP = O-phospho-L-seryl-[protein] + ADP + H(+)</text>
        <dbReference type="Rhea" id="RHEA:17989"/>
        <dbReference type="Rhea" id="RHEA-COMP:9863"/>
        <dbReference type="Rhea" id="RHEA-COMP:11604"/>
        <dbReference type="ChEBI" id="CHEBI:15378"/>
        <dbReference type="ChEBI" id="CHEBI:29999"/>
        <dbReference type="ChEBI" id="CHEBI:30616"/>
        <dbReference type="ChEBI" id="CHEBI:83421"/>
        <dbReference type="ChEBI" id="CHEBI:456216"/>
        <dbReference type="EC" id="2.7.11.1"/>
    </reaction>
</comment>
<reference evidence="12" key="1">
    <citation type="journal article" date="2014" name="Proc. Natl. Acad. Sci. U.S.A.">
        <title>Extensive sampling of basidiomycete genomes demonstrates inadequacy of the white-rot/brown-rot paradigm for wood decay fungi.</title>
        <authorList>
            <person name="Riley R."/>
            <person name="Salamov A.A."/>
            <person name="Brown D.W."/>
            <person name="Nagy L.G."/>
            <person name="Floudas D."/>
            <person name="Held B.W."/>
            <person name="Levasseur A."/>
            <person name="Lombard V."/>
            <person name="Morin E."/>
            <person name="Otillar R."/>
            <person name="Lindquist E.A."/>
            <person name="Sun H."/>
            <person name="LaButti K.M."/>
            <person name="Schmutz J."/>
            <person name="Jabbour D."/>
            <person name="Luo H."/>
            <person name="Baker S.E."/>
            <person name="Pisabarro A.G."/>
            <person name="Walton J.D."/>
            <person name="Blanchette R.A."/>
            <person name="Henrissat B."/>
            <person name="Martin F."/>
            <person name="Cullen D."/>
            <person name="Hibbett D.S."/>
            <person name="Grigoriev I.V."/>
        </authorList>
    </citation>
    <scope>NUCLEOTIDE SEQUENCE [LARGE SCALE GENOMIC DNA]</scope>
    <source>
        <strain evidence="12">CBS 339.88</strain>
    </source>
</reference>
<evidence type="ECO:0000256" key="7">
    <source>
        <dbReference type="ARBA" id="ARBA00047899"/>
    </source>
</evidence>
<dbReference type="GO" id="GO:0004674">
    <property type="term" value="F:protein serine/threonine kinase activity"/>
    <property type="evidence" value="ECO:0007669"/>
    <property type="project" value="UniProtKB-KW"/>
</dbReference>
<name>A0A067TE30_GALM3</name>
<feature type="chain" id="PRO_5001649050" description="non-specific serine/threonine protein kinase" evidence="9">
    <location>
        <begin position="20"/>
        <end position="130"/>
    </location>
</feature>
<dbReference type="Gene3D" id="1.10.510.10">
    <property type="entry name" value="Transferase(Phosphotransferase) domain 1"/>
    <property type="match status" value="1"/>
</dbReference>
<dbReference type="Proteomes" id="UP000027222">
    <property type="component" value="Unassembled WGS sequence"/>
</dbReference>
<keyword evidence="12" id="KW-1185">Reference proteome</keyword>
<gene>
    <name evidence="11" type="ORF">GALMADRAFT_35068</name>
</gene>
<evidence type="ECO:0000256" key="3">
    <source>
        <dbReference type="ARBA" id="ARBA00022679"/>
    </source>
</evidence>